<sequence>MTIAKSLTMILLGLLALAVPPVLAEGPERIDLPAPRMGTVPFPHELHQERAQSCEVCHHKGVESGPCHGCHELGKGPPQGRDLFHKICKDCHQKEGGPTACNGCHNRTS</sequence>
<accession>A0A550JF87</accession>
<dbReference type="InterPro" id="IPR020942">
    <property type="entry name" value="Cyt_c_III_dom"/>
</dbReference>
<evidence type="ECO:0000256" key="4">
    <source>
        <dbReference type="ARBA" id="ARBA00022982"/>
    </source>
</evidence>
<evidence type="ECO:0000256" key="3">
    <source>
        <dbReference type="ARBA" id="ARBA00022723"/>
    </source>
</evidence>
<feature type="binding site" description="axial binding residue" evidence="6">
    <location>
        <position position="57"/>
    </location>
    <ligand>
        <name>heme c</name>
        <dbReference type="ChEBI" id="CHEBI:61717"/>
        <label>1</label>
    </ligand>
    <ligandPart>
        <name>Fe</name>
        <dbReference type="ChEBI" id="CHEBI:18248"/>
    </ligandPart>
</feature>
<dbReference type="GO" id="GO:0020037">
    <property type="term" value="F:heme binding"/>
    <property type="evidence" value="ECO:0007669"/>
    <property type="project" value="InterPro"/>
</dbReference>
<evidence type="ECO:0000259" key="8">
    <source>
        <dbReference type="Pfam" id="PF02085"/>
    </source>
</evidence>
<feature type="domain" description="Class III cytochrome C" evidence="8">
    <location>
        <begin position="34"/>
        <end position="105"/>
    </location>
</feature>
<feature type="binding site" description="axial binding residue" evidence="6">
    <location>
        <position position="88"/>
    </location>
    <ligand>
        <name>heme c</name>
        <dbReference type="ChEBI" id="CHEBI:61717"/>
        <label>1</label>
    </ligand>
    <ligandPart>
        <name>Fe</name>
        <dbReference type="ChEBI" id="CHEBI:18248"/>
    </ligandPart>
</feature>
<keyword evidence="4" id="KW-0249">Electron transport</keyword>
<feature type="binding site" description="axial binding residue" evidence="6">
    <location>
        <position position="105"/>
    </location>
    <ligand>
        <name>heme c</name>
        <dbReference type="ChEBI" id="CHEBI:61717"/>
        <label>1</label>
    </ligand>
    <ligandPart>
        <name>Fe</name>
        <dbReference type="ChEBI" id="CHEBI:18248"/>
    </ligandPart>
</feature>
<keyword evidence="3 6" id="KW-0479">Metal-binding</keyword>
<evidence type="ECO:0000256" key="2">
    <source>
        <dbReference type="ARBA" id="ARBA00022617"/>
    </source>
</evidence>
<evidence type="ECO:0000313" key="10">
    <source>
        <dbReference type="Proteomes" id="UP000317155"/>
    </source>
</evidence>
<feature type="binding site" description="axial binding residue" evidence="6">
    <location>
        <position position="54"/>
    </location>
    <ligand>
        <name>heme c</name>
        <dbReference type="ChEBI" id="CHEBI:61717"/>
        <label>3</label>
    </ligand>
    <ligandPart>
        <name>Fe</name>
        <dbReference type="ChEBI" id="CHEBI:18248"/>
    </ligandPart>
</feature>
<dbReference type="RefSeq" id="WP_092057680.1">
    <property type="nucleotide sequence ID" value="NZ_FOJJ01000037.1"/>
</dbReference>
<keyword evidence="2 6" id="KW-0349">Heme</keyword>
<feature type="binding site" description="axial binding residue" evidence="6">
    <location>
        <position position="104"/>
    </location>
    <ligand>
        <name>heme c</name>
        <dbReference type="ChEBI" id="CHEBI:61717"/>
        <label>1</label>
    </ligand>
    <ligandPart>
        <name>Fe</name>
        <dbReference type="ChEBI" id="CHEBI:18248"/>
    </ligandPart>
</feature>
<evidence type="ECO:0000313" key="9">
    <source>
        <dbReference type="EMBL" id="TRO81853.1"/>
    </source>
</evidence>
<keyword evidence="5 6" id="KW-0408">Iron</keyword>
<feature type="binding site" description="axial binding residue" evidence="6">
    <location>
        <position position="91"/>
    </location>
    <ligand>
        <name>heme c</name>
        <dbReference type="ChEBI" id="CHEBI:61717"/>
        <label>1</label>
    </ligand>
    <ligandPart>
        <name>Fe</name>
        <dbReference type="ChEBI" id="CHEBI:18248"/>
    </ligandPart>
</feature>
<dbReference type="Proteomes" id="UP000317155">
    <property type="component" value="Unassembled WGS sequence"/>
</dbReference>
<protein>
    <submittedName>
        <fullName evidence="9">Cytochrome c3 family protein</fullName>
    </submittedName>
</protein>
<feature type="binding site" description="axial binding residue" evidence="6">
    <location>
        <position position="92"/>
    </location>
    <ligand>
        <name>heme c</name>
        <dbReference type="ChEBI" id="CHEBI:61717"/>
        <label>1</label>
    </ligand>
    <ligandPart>
        <name>Fe</name>
        <dbReference type="ChEBI" id="CHEBI:18248"/>
    </ligandPart>
</feature>
<name>A0A550JF87_9BACT</name>
<feature type="binding site" description="axial binding residue" evidence="6">
    <location>
        <position position="101"/>
    </location>
    <ligand>
        <name>heme c</name>
        <dbReference type="ChEBI" id="CHEBI:61717"/>
        <label>1</label>
    </ligand>
    <ligandPart>
        <name>Fe</name>
        <dbReference type="ChEBI" id="CHEBI:18248"/>
    </ligandPart>
</feature>
<feature type="binding site" description="axial binding residue" evidence="6">
    <location>
        <position position="71"/>
    </location>
    <ligand>
        <name>heme c</name>
        <dbReference type="ChEBI" id="CHEBI:61717"/>
        <label>1</label>
    </ligand>
    <ligandPart>
        <name>Fe</name>
        <dbReference type="ChEBI" id="CHEBI:18248"/>
    </ligandPart>
</feature>
<comment type="cofactor">
    <cofactor evidence="6">
        <name>heme c</name>
        <dbReference type="ChEBI" id="CHEBI:61717"/>
    </cofactor>
    <text evidence="6">Binds 4 heme c groups covalently per monomer.</text>
</comment>
<evidence type="ECO:0000256" key="5">
    <source>
        <dbReference type="ARBA" id="ARBA00023004"/>
    </source>
</evidence>
<dbReference type="Pfam" id="PF02085">
    <property type="entry name" value="Cytochrom_CIII"/>
    <property type="match status" value="1"/>
</dbReference>
<evidence type="ECO:0000256" key="6">
    <source>
        <dbReference type="PIRSR" id="PIRSR602322-1"/>
    </source>
</evidence>
<keyword evidence="1" id="KW-0813">Transport</keyword>
<dbReference type="SUPFAM" id="SSF48695">
    <property type="entry name" value="Multiheme cytochromes"/>
    <property type="match status" value="1"/>
</dbReference>
<feature type="signal peptide" evidence="7">
    <location>
        <begin position="1"/>
        <end position="24"/>
    </location>
</feature>
<dbReference type="EMBL" id="VJVV01000005">
    <property type="protein sequence ID" value="TRO81853.1"/>
    <property type="molecule type" value="Genomic_DNA"/>
</dbReference>
<keyword evidence="10" id="KW-1185">Reference proteome</keyword>
<dbReference type="OrthoDB" id="5421852at2"/>
<dbReference type="CDD" id="cd08168">
    <property type="entry name" value="Cytochrom_C3"/>
    <property type="match status" value="1"/>
</dbReference>
<evidence type="ECO:0000256" key="1">
    <source>
        <dbReference type="ARBA" id="ARBA00022448"/>
    </source>
</evidence>
<feature type="chain" id="PRO_5022229615" evidence="7">
    <location>
        <begin position="25"/>
        <end position="109"/>
    </location>
</feature>
<feature type="binding site" description="axial binding residue" evidence="6">
    <location>
        <position position="47"/>
    </location>
    <ligand>
        <name>heme c</name>
        <dbReference type="ChEBI" id="CHEBI:61717"/>
        <label>1</label>
    </ligand>
    <ligandPart>
        <name>Fe</name>
        <dbReference type="ChEBI" id="CHEBI:18248"/>
    </ligandPart>
</feature>
<dbReference type="InterPro" id="IPR036280">
    <property type="entry name" value="Multihaem_cyt_sf"/>
</dbReference>
<feature type="binding site" description="axial binding residue" evidence="6">
    <location>
        <position position="58"/>
    </location>
    <ligand>
        <name>heme c</name>
        <dbReference type="ChEBI" id="CHEBI:61717"/>
        <label>1</label>
    </ligand>
    <ligandPart>
        <name>Fe</name>
        <dbReference type="ChEBI" id="CHEBI:18248"/>
    </ligandPart>
</feature>
<organism evidence="9 10">
    <name type="scientific">Trichloromonas acetexigens</name>
    <dbReference type="NCBI Taxonomy" id="38815"/>
    <lineage>
        <taxon>Bacteria</taxon>
        <taxon>Pseudomonadati</taxon>
        <taxon>Thermodesulfobacteriota</taxon>
        <taxon>Desulfuromonadia</taxon>
        <taxon>Desulfuromonadales</taxon>
        <taxon>Trichloromonadaceae</taxon>
        <taxon>Trichloromonas</taxon>
    </lineage>
</organism>
<dbReference type="GO" id="GO:0009055">
    <property type="term" value="F:electron transfer activity"/>
    <property type="evidence" value="ECO:0007669"/>
    <property type="project" value="InterPro"/>
</dbReference>
<comment type="caution">
    <text evidence="9">The sequence shown here is derived from an EMBL/GenBank/DDBJ whole genome shotgun (WGS) entry which is preliminary data.</text>
</comment>
<dbReference type="AlphaFoldDB" id="A0A550JF87"/>
<gene>
    <name evidence="9" type="ORF">FL622_08620</name>
</gene>
<feature type="binding site" description="axial binding residue" evidence="6">
    <location>
        <position position="70"/>
    </location>
    <ligand>
        <name>heme c</name>
        <dbReference type="ChEBI" id="CHEBI:61717"/>
        <label>1</label>
    </ligand>
    <ligandPart>
        <name>Fe</name>
        <dbReference type="ChEBI" id="CHEBI:18248"/>
    </ligandPart>
</feature>
<feature type="binding site" description="axial binding residue" evidence="6">
    <location>
        <position position="44"/>
    </location>
    <ligand>
        <name>heme c</name>
        <dbReference type="ChEBI" id="CHEBI:61717"/>
        <label>1</label>
    </ligand>
    <ligandPart>
        <name>Fe</name>
        <dbReference type="ChEBI" id="CHEBI:18248"/>
    </ligandPart>
</feature>
<dbReference type="InterPro" id="IPR002322">
    <property type="entry name" value="Cyt_c_III"/>
</dbReference>
<evidence type="ECO:0000256" key="7">
    <source>
        <dbReference type="SAM" id="SignalP"/>
    </source>
</evidence>
<keyword evidence="7" id="KW-0732">Signal</keyword>
<reference evidence="9 10" key="1">
    <citation type="submission" date="2019-07" db="EMBL/GenBank/DDBJ databases">
        <title>Insights of Desulfuromonas acetexigens electromicrobiology.</title>
        <authorList>
            <person name="Katuri K."/>
            <person name="Sapireddy V."/>
            <person name="Shaw D.R."/>
            <person name="Saikaly P."/>
        </authorList>
    </citation>
    <scope>NUCLEOTIDE SEQUENCE [LARGE SCALE GENOMIC DNA]</scope>
    <source>
        <strain evidence="9 10">2873</strain>
    </source>
</reference>
<dbReference type="GO" id="GO:0046872">
    <property type="term" value="F:metal ion binding"/>
    <property type="evidence" value="ECO:0007669"/>
    <property type="project" value="UniProtKB-KW"/>
</dbReference>
<feature type="binding site" description="axial binding residue" evidence="6">
    <location>
        <position position="59"/>
    </location>
    <ligand>
        <name>heme c</name>
        <dbReference type="ChEBI" id="CHEBI:61717"/>
        <label>1</label>
    </ligand>
    <ligandPart>
        <name>Fe</name>
        <dbReference type="ChEBI" id="CHEBI:18248"/>
    </ligandPart>
</feature>
<proteinExistence type="predicted"/>
<dbReference type="PRINTS" id="PR00609">
    <property type="entry name" value="CYTOCHROMEC3"/>
</dbReference>
<dbReference type="Gene3D" id="3.90.10.10">
    <property type="entry name" value="Cytochrome C3"/>
    <property type="match status" value="1"/>
</dbReference>